<keyword evidence="3" id="KW-1185">Reference proteome</keyword>
<feature type="compositionally biased region" description="Acidic residues" evidence="1">
    <location>
        <begin position="121"/>
        <end position="206"/>
    </location>
</feature>
<feature type="compositionally biased region" description="Acidic residues" evidence="1">
    <location>
        <begin position="46"/>
        <end position="93"/>
    </location>
</feature>
<comment type="caution">
    <text evidence="2">The sequence shown here is derived from an EMBL/GenBank/DDBJ whole genome shotgun (WGS) entry which is preliminary data.</text>
</comment>
<dbReference type="Proteomes" id="UP001530315">
    <property type="component" value="Unassembled WGS sequence"/>
</dbReference>
<reference evidence="2 3" key="1">
    <citation type="submission" date="2024-10" db="EMBL/GenBank/DDBJ databases">
        <title>Updated reference genomes for cyclostephanoid diatoms.</title>
        <authorList>
            <person name="Roberts W.R."/>
            <person name="Alverson A.J."/>
        </authorList>
    </citation>
    <scope>NUCLEOTIDE SEQUENCE [LARGE SCALE GENOMIC DNA]</scope>
    <source>
        <strain evidence="2 3">AJA276-08</strain>
    </source>
</reference>
<organism evidence="2 3">
    <name type="scientific">Stephanodiscus triporus</name>
    <dbReference type="NCBI Taxonomy" id="2934178"/>
    <lineage>
        <taxon>Eukaryota</taxon>
        <taxon>Sar</taxon>
        <taxon>Stramenopiles</taxon>
        <taxon>Ochrophyta</taxon>
        <taxon>Bacillariophyta</taxon>
        <taxon>Coscinodiscophyceae</taxon>
        <taxon>Thalassiosirophycidae</taxon>
        <taxon>Stephanodiscales</taxon>
        <taxon>Stephanodiscaceae</taxon>
        <taxon>Stephanodiscus</taxon>
    </lineage>
</organism>
<accession>A0ABD3MEF3</accession>
<sequence>MSATAFVTWDPDGAFSPSDGDIIPLASARRHHRVTLDSTTIVTVTEDADVDDEEFDSAPEEEGGEGGEFDDEGDDSRDEYDEILNHDDDDDVPAEVKVSFQEGNDDDYSTCHDQRGHDVGGDDSADDESSSSDCSSEEESEEEEEEEEEELYDEEAEGCVEEEADEEEEEEEDSGEEAEEESEEEAEGPADDDDSVGEYETDEDSLDVDRDPMDDASSCWSAPDNGGRHLSRHELFLPWDVSPSTESLKYEEEDDEDDQDSSDEDGVDNDQDDDRDDGPRYPQRTYIIGQNNRNSGRPRMWDGCPSSASISSSSTSSGSSRGSVSSSSSSKKRKTSEESTGGRGVSFSDSVTVYPVFKTSVYTPSMVTSMYTKRDELRVNKLRNKREFAYELYDWRNAAEEEEMEANDRGELIHPAHAVEKRKCGGKAPSPRNVVQTYSSALGGYVIGSVSGSAVAHRAKRMRMYYP</sequence>
<dbReference type="EMBL" id="JALLAZ020001831">
    <property type="protein sequence ID" value="KAL3762324.1"/>
    <property type="molecule type" value="Genomic_DNA"/>
</dbReference>
<feature type="compositionally biased region" description="Low complexity" evidence="1">
    <location>
        <begin position="306"/>
        <end position="329"/>
    </location>
</feature>
<proteinExistence type="predicted"/>
<gene>
    <name evidence="2" type="ORF">ACHAW5_006324</name>
</gene>
<dbReference type="AlphaFoldDB" id="A0ABD3MEF3"/>
<evidence type="ECO:0000313" key="2">
    <source>
        <dbReference type="EMBL" id="KAL3762324.1"/>
    </source>
</evidence>
<feature type="compositionally biased region" description="Basic and acidic residues" evidence="1">
    <location>
        <begin position="109"/>
        <end position="120"/>
    </location>
</feature>
<protein>
    <submittedName>
        <fullName evidence="2">Uncharacterized protein</fullName>
    </submittedName>
</protein>
<feature type="region of interest" description="Disordered" evidence="1">
    <location>
        <begin position="43"/>
        <end position="348"/>
    </location>
</feature>
<evidence type="ECO:0000313" key="3">
    <source>
        <dbReference type="Proteomes" id="UP001530315"/>
    </source>
</evidence>
<name>A0ABD3MEF3_9STRA</name>
<feature type="compositionally biased region" description="Acidic residues" evidence="1">
    <location>
        <begin position="251"/>
        <end position="276"/>
    </location>
</feature>
<evidence type="ECO:0000256" key="1">
    <source>
        <dbReference type="SAM" id="MobiDB-lite"/>
    </source>
</evidence>